<evidence type="ECO:0000256" key="1">
    <source>
        <dbReference type="ARBA" id="ARBA00004609"/>
    </source>
</evidence>
<evidence type="ECO:0000256" key="3">
    <source>
        <dbReference type="ARBA" id="ARBA00010031"/>
    </source>
</evidence>
<keyword evidence="8 15" id="KW-0479">Metal-binding</keyword>
<dbReference type="GO" id="GO:0098552">
    <property type="term" value="C:side of membrane"/>
    <property type="evidence" value="ECO:0007669"/>
    <property type="project" value="UniProtKB-KW"/>
</dbReference>
<dbReference type="OrthoDB" id="3065412at2759"/>
<evidence type="ECO:0000256" key="2">
    <source>
        <dbReference type="ARBA" id="ARBA00004613"/>
    </source>
</evidence>
<comment type="caution">
    <text evidence="15">Lacks conserved residue(s) required for the propagation of feature annotation.</text>
</comment>
<feature type="disulfide bond" evidence="15">
    <location>
        <begin position="40"/>
        <end position="47"/>
    </location>
</feature>
<proteinExistence type="inferred from homology"/>
<keyword evidence="11" id="KW-0472">Membrane</keyword>
<evidence type="ECO:0000313" key="19">
    <source>
        <dbReference type="EMBL" id="PSS24963.1"/>
    </source>
</evidence>
<keyword evidence="13" id="KW-0325">Glycoprotein</keyword>
<evidence type="ECO:0000256" key="4">
    <source>
        <dbReference type="ARBA" id="ARBA00022475"/>
    </source>
</evidence>
<dbReference type="GO" id="GO:0005886">
    <property type="term" value="C:plasma membrane"/>
    <property type="evidence" value="ECO:0007669"/>
    <property type="project" value="UniProtKB-SubCell"/>
</dbReference>
<dbReference type="AlphaFoldDB" id="A0A2T3B9G5"/>
<evidence type="ECO:0000256" key="7">
    <source>
        <dbReference type="ARBA" id="ARBA00022622"/>
    </source>
</evidence>
<keyword evidence="14" id="KW-0449">Lipoprotein</keyword>
<keyword evidence="7" id="KW-0336">GPI-anchor</keyword>
<feature type="chain" id="PRO_5015659591" description="CFEM domain-containing protein" evidence="17">
    <location>
        <begin position="18"/>
        <end position="221"/>
    </location>
</feature>
<comment type="similarity">
    <text evidence="3">Belongs to the RBT5 family.</text>
</comment>
<dbReference type="SMART" id="SM00747">
    <property type="entry name" value="CFEM"/>
    <property type="match status" value="1"/>
</dbReference>
<keyword evidence="4" id="KW-1003">Cell membrane</keyword>
<reference evidence="19 20" key="1">
    <citation type="journal article" date="2018" name="New Phytol.">
        <title>Comparative genomics and transcriptomics depict ericoid mycorrhizal fungi as versatile saprotrophs and plant mutualists.</title>
        <authorList>
            <person name="Martino E."/>
            <person name="Morin E."/>
            <person name="Grelet G.A."/>
            <person name="Kuo A."/>
            <person name="Kohler A."/>
            <person name="Daghino S."/>
            <person name="Barry K.W."/>
            <person name="Cichocki N."/>
            <person name="Clum A."/>
            <person name="Dockter R.B."/>
            <person name="Hainaut M."/>
            <person name="Kuo R.C."/>
            <person name="LaButti K."/>
            <person name="Lindahl B.D."/>
            <person name="Lindquist E.A."/>
            <person name="Lipzen A."/>
            <person name="Khouja H.R."/>
            <person name="Magnuson J."/>
            <person name="Murat C."/>
            <person name="Ohm R.A."/>
            <person name="Singer S.W."/>
            <person name="Spatafora J.W."/>
            <person name="Wang M."/>
            <person name="Veneault-Fourrey C."/>
            <person name="Henrissat B."/>
            <person name="Grigoriev I.V."/>
            <person name="Martin F.M."/>
            <person name="Perotto S."/>
        </authorList>
    </citation>
    <scope>NUCLEOTIDE SEQUENCE [LARGE SCALE GENOMIC DNA]</scope>
    <source>
        <strain evidence="19 20">ATCC 22711</strain>
    </source>
</reference>
<evidence type="ECO:0000256" key="10">
    <source>
        <dbReference type="ARBA" id="ARBA00023004"/>
    </source>
</evidence>
<sequence length="221" mass="20752">MRYSLLALAVAATSAYAQDLSTIPSCALSCLIAAIPATGCQTTDFPCVCKAAGVLTPQVTPCAEKSCSAADIAALPSDLESFCSQAGVTITISVPSSAAASSTAASSSSSASSSAPATSSAATTSSSAPVTSSTPAPSSTAASSPSNGGSFATSSSKAGSLTASSTKAGSSFASTTAKTTSAASGTGVASSTPVQVTNGANAANGINMGAAAMAAFAAVML</sequence>
<evidence type="ECO:0000256" key="16">
    <source>
        <dbReference type="SAM" id="MobiDB-lite"/>
    </source>
</evidence>
<dbReference type="PROSITE" id="PS52012">
    <property type="entry name" value="CFEM"/>
    <property type="match status" value="1"/>
</dbReference>
<dbReference type="InParanoid" id="A0A2T3B9G5"/>
<evidence type="ECO:0000256" key="6">
    <source>
        <dbReference type="ARBA" id="ARBA00022617"/>
    </source>
</evidence>
<feature type="signal peptide" evidence="17">
    <location>
        <begin position="1"/>
        <end position="17"/>
    </location>
</feature>
<dbReference type="Proteomes" id="UP000241818">
    <property type="component" value="Unassembled WGS sequence"/>
</dbReference>
<dbReference type="InterPro" id="IPR051735">
    <property type="entry name" value="CFEM_domain"/>
</dbReference>
<gene>
    <name evidence="19" type="ORF">M430DRAFT_39128</name>
</gene>
<keyword evidence="20" id="KW-1185">Reference proteome</keyword>
<feature type="binding site" description="axial binding residue" evidence="15">
    <location>
        <position position="44"/>
    </location>
    <ligand>
        <name>heme</name>
        <dbReference type="ChEBI" id="CHEBI:30413"/>
    </ligand>
    <ligandPart>
        <name>Fe</name>
        <dbReference type="ChEBI" id="CHEBI:18248"/>
    </ligandPart>
</feature>
<evidence type="ECO:0000259" key="18">
    <source>
        <dbReference type="PROSITE" id="PS52012"/>
    </source>
</evidence>
<dbReference type="GeneID" id="36575377"/>
<evidence type="ECO:0000256" key="12">
    <source>
        <dbReference type="ARBA" id="ARBA00023157"/>
    </source>
</evidence>
<dbReference type="Pfam" id="PF05730">
    <property type="entry name" value="CFEM"/>
    <property type="match status" value="1"/>
</dbReference>
<evidence type="ECO:0000313" key="20">
    <source>
        <dbReference type="Proteomes" id="UP000241818"/>
    </source>
</evidence>
<evidence type="ECO:0000256" key="13">
    <source>
        <dbReference type="ARBA" id="ARBA00023180"/>
    </source>
</evidence>
<evidence type="ECO:0000256" key="15">
    <source>
        <dbReference type="PROSITE-ProRule" id="PRU01356"/>
    </source>
</evidence>
<dbReference type="EMBL" id="KZ679007">
    <property type="protein sequence ID" value="PSS24963.1"/>
    <property type="molecule type" value="Genomic_DNA"/>
</dbReference>
<dbReference type="PANTHER" id="PTHR37928:SF2">
    <property type="entry name" value="GPI ANCHORED CFEM DOMAIN PROTEIN (AFU_ORTHOLOGUE AFUA_6G10580)"/>
    <property type="match status" value="1"/>
</dbReference>
<keyword evidence="6 15" id="KW-0349">Heme</keyword>
<evidence type="ECO:0000256" key="8">
    <source>
        <dbReference type="ARBA" id="ARBA00022723"/>
    </source>
</evidence>
<keyword evidence="5" id="KW-0964">Secreted</keyword>
<keyword evidence="9 17" id="KW-0732">Signal</keyword>
<keyword evidence="12 15" id="KW-1015">Disulfide bond</keyword>
<evidence type="ECO:0000256" key="14">
    <source>
        <dbReference type="ARBA" id="ARBA00023288"/>
    </source>
</evidence>
<name>A0A2T3B9G5_AMORE</name>
<dbReference type="GO" id="GO:0005576">
    <property type="term" value="C:extracellular region"/>
    <property type="evidence" value="ECO:0007669"/>
    <property type="project" value="UniProtKB-SubCell"/>
</dbReference>
<evidence type="ECO:0000256" key="17">
    <source>
        <dbReference type="SAM" id="SignalP"/>
    </source>
</evidence>
<feature type="domain" description="CFEM" evidence="18">
    <location>
        <begin position="1"/>
        <end position="114"/>
    </location>
</feature>
<evidence type="ECO:0000256" key="5">
    <source>
        <dbReference type="ARBA" id="ARBA00022525"/>
    </source>
</evidence>
<dbReference type="RefSeq" id="XP_024723562.1">
    <property type="nucleotide sequence ID" value="XM_024867296.1"/>
</dbReference>
<comment type="subcellular location">
    <subcellularLocation>
        <location evidence="1">Cell membrane</location>
        <topology evidence="1">Lipid-anchor</topology>
        <topology evidence="1">GPI-anchor</topology>
    </subcellularLocation>
    <subcellularLocation>
        <location evidence="2">Secreted</location>
    </subcellularLocation>
</comment>
<evidence type="ECO:0000256" key="11">
    <source>
        <dbReference type="ARBA" id="ARBA00023136"/>
    </source>
</evidence>
<protein>
    <recommendedName>
        <fullName evidence="18">CFEM domain-containing protein</fullName>
    </recommendedName>
</protein>
<dbReference type="GO" id="GO:0046872">
    <property type="term" value="F:metal ion binding"/>
    <property type="evidence" value="ECO:0007669"/>
    <property type="project" value="UniProtKB-UniRule"/>
</dbReference>
<accession>A0A2T3B9G5</accession>
<dbReference type="InterPro" id="IPR008427">
    <property type="entry name" value="Extracellular_membr_CFEM_dom"/>
</dbReference>
<organism evidence="19 20">
    <name type="scientific">Amorphotheca resinae ATCC 22711</name>
    <dbReference type="NCBI Taxonomy" id="857342"/>
    <lineage>
        <taxon>Eukaryota</taxon>
        <taxon>Fungi</taxon>
        <taxon>Dikarya</taxon>
        <taxon>Ascomycota</taxon>
        <taxon>Pezizomycotina</taxon>
        <taxon>Leotiomycetes</taxon>
        <taxon>Helotiales</taxon>
        <taxon>Amorphothecaceae</taxon>
        <taxon>Amorphotheca</taxon>
    </lineage>
</organism>
<dbReference type="PANTHER" id="PTHR37928">
    <property type="entry name" value="CFEM DOMAIN PROTEIN (AFU_ORTHOLOGUE AFUA_6G14090)"/>
    <property type="match status" value="1"/>
</dbReference>
<dbReference type="STRING" id="857342.A0A2T3B9G5"/>
<feature type="region of interest" description="Disordered" evidence="16">
    <location>
        <begin position="105"/>
        <end position="155"/>
    </location>
</feature>
<evidence type="ECO:0000256" key="9">
    <source>
        <dbReference type="ARBA" id="ARBA00022729"/>
    </source>
</evidence>
<keyword evidence="10 15" id="KW-0408">Iron</keyword>